<keyword evidence="1" id="KW-0732">Signal</keyword>
<dbReference type="Gene3D" id="3.10.450.50">
    <property type="match status" value="1"/>
</dbReference>
<dbReference type="InterPro" id="IPR032710">
    <property type="entry name" value="NTF2-like_dom_sf"/>
</dbReference>
<feature type="domain" description="SnoaL-like" evidence="2">
    <location>
        <begin position="43"/>
        <end position="136"/>
    </location>
</feature>
<evidence type="ECO:0000313" key="3">
    <source>
        <dbReference type="EMBL" id="TDX01519.1"/>
    </source>
</evidence>
<dbReference type="AlphaFoldDB" id="A0A4R8DTR2"/>
<dbReference type="EMBL" id="SODV01000001">
    <property type="protein sequence ID" value="TDX01519.1"/>
    <property type="molecule type" value="Genomic_DNA"/>
</dbReference>
<feature type="signal peptide" evidence="1">
    <location>
        <begin position="1"/>
        <end position="24"/>
    </location>
</feature>
<protein>
    <submittedName>
        <fullName evidence="3">SnoaL-like protein</fullName>
    </submittedName>
</protein>
<evidence type="ECO:0000313" key="4">
    <source>
        <dbReference type="Proteomes" id="UP000294498"/>
    </source>
</evidence>
<evidence type="ECO:0000256" key="1">
    <source>
        <dbReference type="SAM" id="SignalP"/>
    </source>
</evidence>
<keyword evidence="4" id="KW-1185">Reference proteome</keyword>
<dbReference type="RefSeq" id="WP_162852577.1">
    <property type="nucleotide sequence ID" value="NZ_SODV01000001.1"/>
</dbReference>
<dbReference type="SUPFAM" id="SSF54427">
    <property type="entry name" value="NTF2-like"/>
    <property type="match status" value="1"/>
</dbReference>
<reference evidence="3 4" key="1">
    <citation type="submission" date="2019-03" db="EMBL/GenBank/DDBJ databases">
        <title>Genomic Encyclopedia of Type Strains, Phase IV (KMG-IV): sequencing the most valuable type-strain genomes for metagenomic binning, comparative biology and taxonomic classification.</title>
        <authorList>
            <person name="Goeker M."/>
        </authorList>
    </citation>
    <scope>NUCLEOTIDE SEQUENCE [LARGE SCALE GENOMIC DNA]</scope>
    <source>
        <strain evidence="3 4">DSM 100059</strain>
    </source>
</reference>
<sequence>MKMTHLLGNLLLAGVILSGQAGFAQTITGKTAGLDNTPNGKIVKAWYTAWQIRDWNLMTKILADGFTFSSPLDDHININAVKERCWPNAGNIKSVDIRQLIMNGDVVFVIANGYNTAGKFFRNCDYFVLKDGKISSYECFFGPGINYPNSGK</sequence>
<organism evidence="3 4">
    <name type="scientific">Dinghuibacter silviterrae</name>
    <dbReference type="NCBI Taxonomy" id="1539049"/>
    <lineage>
        <taxon>Bacteria</taxon>
        <taxon>Pseudomonadati</taxon>
        <taxon>Bacteroidota</taxon>
        <taxon>Chitinophagia</taxon>
        <taxon>Chitinophagales</taxon>
        <taxon>Chitinophagaceae</taxon>
        <taxon>Dinghuibacter</taxon>
    </lineage>
</organism>
<name>A0A4R8DTR2_9BACT</name>
<dbReference type="InterPro" id="IPR037401">
    <property type="entry name" value="SnoaL-like"/>
</dbReference>
<feature type="chain" id="PRO_5020583547" evidence="1">
    <location>
        <begin position="25"/>
        <end position="152"/>
    </location>
</feature>
<proteinExistence type="predicted"/>
<evidence type="ECO:0000259" key="2">
    <source>
        <dbReference type="Pfam" id="PF12680"/>
    </source>
</evidence>
<accession>A0A4R8DTR2</accession>
<gene>
    <name evidence="3" type="ORF">EDB95_2559</name>
</gene>
<comment type="caution">
    <text evidence="3">The sequence shown here is derived from an EMBL/GenBank/DDBJ whole genome shotgun (WGS) entry which is preliminary data.</text>
</comment>
<dbReference type="Proteomes" id="UP000294498">
    <property type="component" value="Unassembled WGS sequence"/>
</dbReference>
<dbReference type="Pfam" id="PF12680">
    <property type="entry name" value="SnoaL_2"/>
    <property type="match status" value="1"/>
</dbReference>